<dbReference type="PROSITE" id="PS50007">
    <property type="entry name" value="PIPLC_X_DOMAIN"/>
    <property type="match status" value="1"/>
</dbReference>
<dbReference type="EMBL" id="NJIH01000001">
    <property type="protein sequence ID" value="OWT66339.1"/>
    <property type="molecule type" value="Genomic_DNA"/>
</dbReference>
<proteinExistence type="predicted"/>
<dbReference type="AlphaFoldDB" id="A0A225N5Q3"/>
<accession>A0A225N5Q3</accession>
<keyword evidence="3" id="KW-1185">Reference proteome</keyword>
<sequence length="244" mass="26360">MWPFPRIIAHRGGGTLAPENTLAAMRCGLEHGFRAVEFDVMLAADGIPVLMHDPVFGRTIAATGSVPESTAQQLAAMDAGAWFDARYAGEPVPTFLQVIDYCNANGIWMNVEIKPAPGFEAETGRAAAQLLRQHLPEGGRTPLFSSFSADALRAAKQAAPEIPRGFLSSTVPDDLAAIMQDLGAVALHTNHKHVTPEQVRAIKTQGYGVFCYTVNEPERAREILSWGVDAFCTDRIDLIGPDFS</sequence>
<reference evidence="3" key="1">
    <citation type="submission" date="2017-06" db="EMBL/GenBank/DDBJ databases">
        <title>Herbaspirillum phytohormonus sp. nov., isolated from the root nodule of Robinia pseudoacacia in lead-zinc mine.</title>
        <authorList>
            <person name="Fan M."/>
            <person name="Lin Y."/>
        </authorList>
    </citation>
    <scope>NUCLEOTIDE SEQUENCE [LARGE SCALE GENOMIC DNA]</scope>
    <source>
        <strain evidence="3">SC-089</strain>
    </source>
</reference>
<dbReference type="PANTHER" id="PTHR46211:SF1">
    <property type="entry name" value="GLYCEROPHOSPHODIESTER PHOSPHODIESTERASE, CYTOPLASMIC"/>
    <property type="match status" value="1"/>
</dbReference>
<dbReference type="Gene3D" id="3.20.20.190">
    <property type="entry name" value="Phosphatidylinositol (PI) phosphodiesterase"/>
    <property type="match status" value="1"/>
</dbReference>
<dbReference type="GO" id="GO:0008081">
    <property type="term" value="F:phosphoric diester hydrolase activity"/>
    <property type="evidence" value="ECO:0007669"/>
    <property type="project" value="InterPro"/>
</dbReference>
<dbReference type="GO" id="GO:0006629">
    <property type="term" value="P:lipid metabolic process"/>
    <property type="evidence" value="ECO:0007669"/>
    <property type="project" value="InterPro"/>
</dbReference>
<dbReference type="NCBIfam" id="NF006989">
    <property type="entry name" value="PRK09454.1"/>
    <property type="match status" value="1"/>
</dbReference>
<protein>
    <submittedName>
        <fullName evidence="2">Glycerophosphodiester phosphodiesterase</fullName>
    </submittedName>
</protein>
<comment type="caution">
    <text evidence="2">The sequence shown here is derived from an EMBL/GenBank/DDBJ whole genome shotgun (WGS) entry which is preliminary data.</text>
</comment>
<dbReference type="PANTHER" id="PTHR46211">
    <property type="entry name" value="GLYCEROPHOSPHORYL DIESTER PHOSPHODIESTERASE"/>
    <property type="match status" value="1"/>
</dbReference>
<dbReference type="InterPro" id="IPR030395">
    <property type="entry name" value="GP_PDE_dom"/>
</dbReference>
<name>A0A225N5Q3_9BURK</name>
<feature type="domain" description="GP-PDE" evidence="1">
    <location>
        <begin position="5"/>
        <end position="243"/>
    </location>
</feature>
<dbReference type="Pfam" id="PF03009">
    <property type="entry name" value="GDPD"/>
    <property type="match status" value="1"/>
</dbReference>
<gene>
    <name evidence="2" type="ORF">CEY11_00960</name>
</gene>
<dbReference type="RefSeq" id="WP_088601465.1">
    <property type="nucleotide sequence ID" value="NZ_NJIH01000001.1"/>
</dbReference>
<evidence type="ECO:0000313" key="3">
    <source>
        <dbReference type="Proteomes" id="UP000214603"/>
    </source>
</evidence>
<organism evidence="2 3">
    <name type="scientific">Candidimonas nitroreducens</name>
    <dbReference type="NCBI Taxonomy" id="683354"/>
    <lineage>
        <taxon>Bacteria</taxon>
        <taxon>Pseudomonadati</taxon>
        <taxon>Pseudomonadota</taxon>
        <taxon>Betaproteobacteria</taxon>
        <taxon>Burkholderiales</taxon>
        <taxon>Alcaligenaceae</taxon>
        <taxon>Candidimonas</taxon>
    </lineage>
</organism>
<evidence type="ECO:0000259" key="1">
    <source>
        <dbReference type="PROSITE" id="PS51704"/>
    </source>
</evidence>
<dbReference type="PROSITE" id="PS51704">
    <property type="entry name" value="GP_PDE"/>
    <property type="match status" value="1"/>
</dbReference>
<dbReference type="OrthoDB" id="9795622at2"/>
<dbReference type="CDD" id="cd08562">
    <property type="entry name" value="GDPD_EcUgpQ_like"/>
    <property type="match status" value="1"/>
</dbReference>
<dbReference type="InterPro" id="IPR017946">
    <property type="entry name" value="PLC-like_Pdiesterase_TIM-brl"/>
</dbReference>
<dbReference type="SUPFAM" id="SSF51695">
    <property type="entry name" value="PLC-like phosphodiesterases"/>
    <property type="match status" value="1"/>
</dbReference>
<dbReference type="Proteomes" id="UP000214603">
    <property type="component" value="Unassembled WGS sequence"/>
</dbReference>
<evidence type="ECO:0000313" key="2">
    <source>
        <dbReference type="EMBL" id="OWT66339.1"/>
    </source>
</evidence>